<evidence type="ECO:0000256" key="3">
    <source>
        <dbReference type="ARBA" id="ARBA00005348"/>
    </source>
</evidence>
<protein>
    <recommendedName>
        <fullName evidence="12">TPR-like protein</fullName>
    </recommendedName>
</protein>
<evidence type="ECO:0008006" key="12">
    <source>
        <dbReference type="Google" id="ProtNLM"/>
    </source>
</evidence>
<comment type="subcellular location">
    <subcellularLocation>
        <location evidence="2">Cytoplasm</location>
    </subcellularLocation>
    <subcellularLocation>
        <location evidence="1">Peroxisome</location>
    </subcellularLocation>
</comment>
<evidence type="ECO:0000256" key="6">
    <source>
        <dbReference type="ARBA" id="ARBA00022803"/>
    </source>
</evidence>
<dbReference type="EMBL" id="JASNQZ010000006">
    <property type="protein sequence ID" value="KAL0956400.1"/>
    <property type="molecule type" value="Genomic_DNA"/>
</dbReference>
<gene>
    <name evidence="10" type="ORF">HGRIS_002547</name>
</gene>
<feature type="region of interest" description="Disordered" evidence="9">
    <location>
        <begin position="279"/>
        <end position="310"/>
    </location>
</feature>
<keyword evidence="5" id="KW-0677">Repeat</keyword>
<reference evidence="11" key="1">
    <citation type="submission" date="2024-06" db="EMBL/GenBank/DDBJ databases">
        <title>Multi-omics analyses provide insights into the biosynthesis of the anticancer antibiotic pleurotin in Hohenbuehelia grisea.</title>
        <authorList>
            <person name="Weaver J.A."/>
            <person name="Alberti F."/>
        </authorList>
    </citation>
    <scope>NUCLEOTIDE SEQUENCE [LARGE SCALE GENOMIC DNA]</scope>
    <source>
        <strain evidence="11">T-177</strain>
    </source>
</reference>
<feature type="repeat" description="TPR" evidence="8">
    <location>
        <begin position="597"/>
        <end position="630"/>
    </location>
</feature>
<feature type="repeat" description="TPR" evidence="8">
    <location>
        <begin position="452"/>
        <end position="485"/>
    </location>
</feature>
<comment type="similarity">
    <text evidence="3">Belongs to the peroxisomal targeting signal receptor family.</text>
</comment>
<dbReference type="SMART" id="SM00028">
    <property type="entry name" value="TPR"/>
    <property type="match status" value="4"/>
</dbReference>
<feature type="compositionally biased region" description="Polar residues" evidence="9">
    <location>
        <begin position="44"/>
        <end position="57"/>
    </location>
</feature>
<evidence type="ECO:0000313" key="10">
    <source>
        <dbReference type="EMBL" id="KAL0956400.1"/>
    </source>
</evidence>
<feature type="compositionally biased region" description="Basic and acidic residues" evidence="9">
    <location>
        <begin position="23"/>
        <end position="32"/>
    </location>
</feature>
<feature type="region of interest" description="Disordered" evidence="9">
    <location>
        <begin position="1"/>
        <end position="61"/>
    </location>
</feature>
<feature type="repeat" description="TPR" evidence="8">
    <location>
        <begin position="563"/>
        <end position="596"/>
    </location>
</feature>
<evidence type="ECO:0000256" key="2">
    <source>
        <dbReference type="ARBA" id="ARBA00004496"/>
    </source>
</evidence>
<accession>A0ABR3JLQ9</accession>
<feature type="compositionally biased region" description="Basic and acidic residues" evidence="9">
    <location>
        <begin position="280"/>
        <end position="292"/>
    </location>
</feature>
<evidence type="ECO:0000256" key="9">
    <source>
        <dbReference type="SAM" id="MobiDB-lite"/>
    </source>
</evidence>
<name>A0ABR3JLQ9_9AGAR</name>
<evidence type="ECO:0000256" key="4">
    <source>
        <dbReference type="ARBA" id="ARBA00022490"/>
    </source>
</evidence>
<keyword evidence="11" id="KW-1185">Reference proteome</keyword>
<dbReference type="InterPro" id="IPR011990">
    <property type="entry name" value="TPR-like_helical_dom_sf"/>
</dbReference>
<dbReference type="SUPFAM" id="SSF48452">
    <property type="entry name" value="TPR-like"/>
    <property type="match status" value="1"/>
</dbReference>
<keyword evidence="7" id="KW-0576">Peroxisome</keyword>
<comment type="caution">
    <text evidence="10">The sequence shown here is derived from an EMBL/GenBank/DDBJ whole genome shotgun (WGS) entry which is preliminary data.</text>
</comment>
<sequence>MALPMLVGGSDCGPSNPLQGLSKRFDQDRGLQQDHFGAGRAGSSRITFRSAQTSSQRVDQDAARFFSSERASPQQLASSSAFDLSAMHNSLPQTPMTMQHPAQAQHPIAQQHGPAANWAADFLQMPAAQSSVVMQQEAAVSQQQQVTPGLPQGGAHWNPLMAHRMTVSPPLMMPMQAQQPAIKANHINWDQEFQSQENAIAVTTTQQPAAQEEEAADSQMTQLPPQATDELAQIAGKLLDHVQGEQNPKFQQSQFMTLMKQFRDGEMVVKGNAVVENDGEVQRGDAKGKGRAVEPGLAASSPQASEQPSSYFPMEYSATTVYQERQASIADEVRARLREQDQEQGYQEVVDENDAYFRQENEEYIKYWDNQRSQPVLQHAASTPWDHLQADWDQFEATTAGIRPVENYQFQTNNPYLLGDSSTRHHMLHHEQSIYESVLELEAAVQRDMNNASAWYMLGVKQQENERESKAIQALRRAVDLDPKHLPTWLALAISYTNDSNRQGTHDAVREWVDANTTYASVVQAYRAAHPVPVEGPMTDQFNDLIQCLIAMATSGAGGDVDADVQIALAVLLNTNEDYGKAKDCFTTALAARPDDWLLYNRVGATMANSGHPQEALQYYYRALELNPLYIRARFNLGISCINLRRYDEAAGHILDALSLQENDGVRDGTGMNEKRGVTSAALWESLKTTCLKMQRVDLATLCDHHDLDGFRANFHIHG</sequence>
<dbReference type="InterPro" id="IPR019734">
    <property type="entry name" value="TPR_rpt"/>
</dbReference>
<dbReference type="Pfam" id="PF13181">
    <property type="entry name" value="TPR_8"/>
    <property type="match status" value="1"/>
</dbReference>
<evidence type="ECO:0000313" key="11">
    <source>
        <dbReference type="Proteomes" id="UP001556367"/>
    </source>
</evidence>
<evidence type="ECO:0000256" key="1">
    <source>
        <dbReference type="ARBA" id="ARBA00004275"/>
    </source>
</evidence>
<dbReference type="Gene3D" id="1.25.40.10">
    <property type="entry name" value="Tetratricopeptide repeat domain"/>
    <property type="match status" value="1"/>
</dbReference>
<keyword evidence="6 8" id="KW-0802">TPR repeat</keyword>
<dbReference type="PROSITE" id="PS50005">
    <property type="entry name" value="TPR"/>
    <property type="match status" value="3"/>
</dbReference>
<keyword evidence="4" id="KW-0963">Cytoplasm</keyword>
<dbReference type="InterPro" id="IPR024111">
    <property type="entry name" value="PEX5/PEX5L"/>
</dbReference>
<evidence type="ECO:0000256" key="7">
    <source>
        <dbReference type="ARBA" id="ARBA00023140"/>
    </source>
</evidence>
<evidence type="ECO:0000256" key="5">
    <source>
        <dbReference type="ARBA" id="ARBA00022737"/>
    </source>
</evidence>
<evidence type="ECO:0000256" key="8">
    <source>
        <dbReference type="PROSITE-ProRule" id="PRU00339"/>
    </source>
</evidence>
<dbReference type="Pfam" id="PF13432">
    <property type="entry name" value="TPR_16"/>
    <property type="match status" value="1"/>
</dbReference>
<proteinExistence type="inferred from homology"/>
<feature type="compositionally biased region" description="Low complexity" evidence="9">
    <location>
        <begin position="298"/>
        <end position="310"/>
    </location>
</feature>
<dbReference type="Proteomes" id="UP001556367">
    <property type="component" value="Unassembled WGS sequence"/>
</dbReference>
<dbReference type="PANTHER" id="PTHR10130">
    <property type="entry name" value="PEROXISOMAL TARGETING SIGNAL 1 RECEPTOR PEX5"/>
    <property type="match status" value="1"/>
</dbReference>
<dbReference type="PANTHER" id="PTHR10130:SF0">
    <property type="entry name" value="GH08708P"/>
    <property type="match status" value="1"/>
</dbReference>
<organism evidence="10 11">
    <name type="scientific">Hohenbuehelia grisea</name>
    <dbReference type="NCBI Taxonomy" id="104357"/>
    <lineage>
        <taxon>Eukaryota</taxon>
        <taxon>Fungi</taxon>
        <taxon>Dikarya</taxon>
        <taxon>Basidiomycota</taxon>
        <taxon>Agaricomycotina</taxon>
        <taxon>Agaricomycetes</taxon>
        <taxon>Agaricomycetidae</taxon>
        <taxon>Agaricales</taxon>
        <taxon>Pleurotineae</taxon>
        <taxon>Pleurotaceae</taxon>
        <taxon>Hohenbuehelia</taxon>
    </lineage>
</organism>